<dbReference type="EMBL" id="AVPE01000019">
    <property type="protein sequence ID" value="KGX89847.1"/>
    <property type="molecule type" value="Genomic_DNA"/>
</dbReference>
<dbReference type="Proteomes" id="UP000030528">
    <property type="component" value="Unassembled WGS sequence"/>
</dbReference>
<protein>
    <submittedName>
        <fullName evidence="1">Uncharacterized protein</fullName>
    </submittedName>
</protein>
<organism evidence="1 2">
    <name type="scientific">Pontibacillus halophilus JSM 076056 = DSM 19796</name>
    <dbReference type="NCBI Taxonomy" id="1385510"/>
    <lineage>
        <taxon>Bacteria</taxon>
        <taxon>Bacillati</taxon>
        <taxon>Bacillota</taxon>
        <taxon>Bacilli</taxon>
        <taxon>Bacillales</taxon>
        <taxon>Bacillaceae</taxon>
        <taxon>Pontibacillus</taxon>
    </lineage>
</organism>
<proteinExistence type="predicted"/>
<evidence type="ECO:0000313" key="1">
    <source>
        <dbReference type="EMBL" id="KGX89847.1"/>
    </source>
</evidence>
<dbReference type="RefSeq" id="WP_154655280.1">
    <property type="nucleotide sequence ID" value="NZ_AULI01000022.1"/>
</dbReference>
<accession>A0A0A5I1W3</accession>
<dbReference type="STRING" id="1385510.GCA_000425205_03519"/>
<reference evidence="1 2" key="1">
    <citation type="submission" date="2013-08" db="EMBL/GenBank/DDBJ databases">
        <authorList>
            <person name="Huang J."/>
            <person name="Wang G."/>
        </authorList>
    </citation>
    <scope>NUCLEOTIDE SEQUENCE [LARGE SCALE GENOMIC DNA]</scope>
    <source>
        <strain evidence="1 2">JSM 076056</strain>
    </source>
</reference>
<sequence length="54" mass="6471">MSDQLWECFIKNNVEEEETQSLTKIEKDELLRYQNNQSEVENFITMDGNTWVVT</sequence>
<gene>
    <name evidence="1" type="ORF">N781_09010</name>
</gene>
<dbReference type="AlphaFoldDB" id="A0A0A5I1W3"/>
<keyword evidence="2" id="KW-1185">Reference proteome</keyword>
<evidence type="ECO:0000313" key="2">
    <source>
        <dbReference type="Proteomes" id="UP000030528"/>
    </source>
</evidence>
<comment type="caution">
    <text evidence="1">The sequence shown here is derived from an EMBL/GenBank/DDBJ whole genome shotgun (WGS) entry which is preliminary data.</text>
</comment>
<name>A0A0A5I1W3_9BACI</name>